<sequence>MIPMVDLKAQYAHLKAEIDAAVQGVLADTRFILGPNVQALESELAAYLGVEHAVTCASGTDALHLALRAAGIGPGDEVITTAFTFIATAEAIRYVGATPVFVDIDPKTFNIDPERVEAAITPRTRALLPVHLFGQPANLHALSDLCQAHGLMLIEDCAQSFGATLDGRQTGAFGDFGCFSFFPSKNLGAFGDGGLVTARDAEHAALLRNLRNHGSDVRYHHDRIGYNSRLDEMQAAILRVKLPHVDDFNARRRAVAQRYHAGLAESGATPPFEDGLGVHVFHQYTLLSEHRDAIMAALQKAEVASAIYYPIPLHRQKAFADITAGVDLPVTEDVAARCLSLPIHPELPLETADRIAARVREAAPR</sequence>
<name>A0A1I4RQU3_ECTMO</name>
<dbReference type="InterPro" id="IPR000653">
    <property type="entry name" value="DegT/StrS_aminotransferase"/>
</dbReference>
<feature type="modified residue" description="N6-(pyridoxal phosphate)lysine" evidence="4">
    <location>
        <position position="185"/>
    </location>
</feature>
<protein>
    <submittedName>
        <fullName evidence="6">dTDP-4-amino-4,6-dideoxygalactose transaminase</fullName>
    </submittedName>
</protein>
<evidence type="ECO:0000256" key="3">
    <source>
        <dbReference type="PIRSR" id="PIRSR000390-1"/>
    </source>
</evidence>
<dbReference type="FunFam" id="3.40.640.10:FF:000089">
    <property type="entry name" value="Aminotransferase, DegT/DnrJ/EryC1/StrS family"/>
    <property type="match status" value="1"/>
</dbReference>
<proteinExistence type="inferred from homology"/>
<dbReference type="PIRSF" id="PIRSF000390">
    <property type="entry name" value="PLP_StrS"/>
    <property type="match status" value="1"/>
</dbReference>
<dbReference type="Pfam" id="PF01041">
    <property type="entry name" value="DegT_DnrJ_EryC1"/>
    <property type="match status" value="1"/>
</dbReference>
<dbReference type="GO" id="GO:0000271">
    <property type="term" value="P:polysaccharide biosynthetic process"/>
    <property type="evidence" value="ECO:0007669"/>
    <property type="project" value="TreeGrafter"/>
</dbReference>
<dbReference type="GO" id="GO:0008483">
    <property type="term" value="F:transaminase activity"/>
    <property type="evidence" value="ECO:0007669"/>
    <property type="project" value="TreeGrafter"/>
</dbReference>
<keyword evidence="7" id="KW-1185">Reference proteome</keyword>
<dbReference type="PANTHER" id="PTHR30244">
    <property type="entry name" value="TRANSAMINASE"/>
    <property type="match status" value="1"/>
</dbReference>
<dbReference type="AlphaFoldDB" id="A0A1I4RQU3"/>
<organism evidence="6 7">
    <name type="scientific">Ectothiorhodospira mobilis</name>
    <dbReference type="NCBI Taxonomy" id="195064"/>
    <lineage>
        <taxon>Bacteria</taxon>
        <taxon>Pseudomonadati</taxon>
        <taxon>Pseudomonadota</taxon>
        <taxon>Gammaproteobacteria</taxon>
        <taxon>Chromatiales</taxon>
        <taxon>Ectothiorhodospiraceae</taxon>
        <taxon>Ectothiorhodospira</taxon>
    </lineage>
</organism>
<dbReference type="PANTHER" id="PTHR30244:SF42">
    <property type="entry name" value="UDP-2-ACETAMIDO-2-DEOXY-3-OXO-D-GLUCURONATE AMINOTRANSFERASE"/>
    <property type="match status" value="1"/>
</dbReference>
<evidence type="ECO:0000256" key="4">
    <source>
        <dbReference type="PIRSR" id="PIRSR000390-2"/>
    </source>
</evidence>
<evidence type="ECO:0000256" key="2">
    <source>
        <dbReference type="ARBA" id="ARBA00037999"/>
    </source>
</evidence>
<evidence type="ECO:0000313" key="7">
    <source>
        <dbReference type="Proteomes" id="UP000199556"/>
    </source>
</evidence>
<feature type="active site" description="Proton acceptor" evidence="3">
    <location>
        <position position="185"/>
    </location>
</feature>
<dbReference type="CDD" id="cd00616">
    <property type="entry name" value="AHBA_syn"/>
    <property type="match status" value="1"/>
</dbReference>
<dbReference type="EMBL" id="FOUO01000009">
    <property type="protein sequence ID" value="SFM54546.1"/>
    <property type="molecule type" value="Genomic_DNA"/>
</dbReference>
<comment type="similarity">
    <text evidence="2 5">Belongs to the DegT/DnrJ/EryC1 family.</text>
</comment>
<gene>
    <name evidence="6" type="ORF">SAMN05421721_10928</name>
</gene>
<dbReference type="RefSeq" id="WP_090485576.1">
    <property type="nucleotide sequence ID" value="NZ_FOUO01000009.1"/>
</dbReference>
<dbReference type="InterPro" id="IPR015421">
    <property type="entry name" value="PyrdxlP-dep_Trfase_major"/>
</dbReference>
<evidence type="ECO:0000256" key="1">
    <source>
        <dbReference type="ARBA" id="ARBA00022898"/>
    </source>
</evidence>
<dbReference type="Gene3D" id="3.40.640.10">
    <property type="entry name" value="Type I PLP-dependent aspartate aminotransferase-like (Major domain)"/>
    <property type="match status" value="1"/>
</dbReference>
<dbReference type="SUPFAM" id="SSF53383">
    <property type="entry name" value="PLP-dependent transferases"/>
    <property type="match status" value="1"/>
</dbReference>
<reference evidence="6 7" key="1">
    <citation type="submission" date="2016-10" db="EMBL/GenBank/DDBJ databases">
        <authorList>
            <person name="de Groot N.N."/>
        </authorList>
    </citation>
    <scope>NUCLEOTIDE SEQUENCE [LARGE SCALE GENOMIC DNA]</scope>
    <source>
        <strain evidence="6 7">DSM 4180</strain>
    </source>
</reference>
<dbReference type="Proteomes" id="UP000199556">
    <property type="component" value="Unassembled WGS sequence"/>
</dbReference>
<dbReference type="STRING" id="195064.SAMN05421721_10928"/>
<dbReference type="InterPro" id="IPR015422">
    <property type="entry name" value="PyrdxlP-dep_Trfase_small"/>
</dbReference>
<keyword evidence="1 4" id="KW-0663">Pyridoxal phosphate</keyword>
<evidence type="ECO:0000256" key="5">
    <source>
        <dbReference type="RuleBase" id="RU004508"/>
    </source>
</evidence>
<dbReference type="InterPro" id="IPR015424">
    <property type="entry name" value="PyrdxlP-dep_Trfase"/>
</dbReference>
<accession>A0A1I4RQU3</accession>
<evidence type="ECO:0000313" key="6">
    <source>
        <dbReference type="EMBL" id="SFM54546.1"/>
    </source>
</evidence>
<dbReference type="Gene3D" id="3.90.1150.10">
    <property type="entry name" value="Aspartate Aminotransferase, domain 1"/>
    <property type="match status" value="1"/>
</dbReference>
<dbReference type="OrthoDB" id="9804264at2"/>
<dbReference type="GO" id="GO:0030170">
    <property type="term" value="F:pyridoxal phosphate binding"/>
    <property type="evidence" value="ECO:0007669"/>
    <property type="project" value="UniProtKB-ARBA"/>
</dbReference>